<evidence type="ECO:0000313" key="10">
    <source>
        <dbReference type="EMBL" id="MBC5721963.1"/>
    </source>
</evidence>
<dbReference type="AlphaFoldDB" id="A0A8J6J8Q6"/>
<feature type="domain" description="Tryptophan synthase beta chain-like PALP" evidence="9">
    <location>
        <begin position="23"/>
        <end position="312"/>
    </location>
</feature>
<comment type="function">
    <text evidence="7">Catalyzes the anaerobic formation of alpha-ketobutyrate and ammonia from threonine in a two-step reaction. The first step involved a dehydration of threonine and a production of enamine intermediates (aminocrotonate), which tautomerizes to its imine form (iminobutyrate). Both intermediates are unstable and short-lived. The second step is the nonenzymatic hydrolysis of the enamine/imine intermediates to form 2-ketobutyrate and free ammonia. In the low water environment of the cell, the second step is accelerated by RidA.</text>
</comment>
<dbReference type="InterPro" id="IPR001926">
    <property type="entry name" value="TrpB-like_PALP"/>
</dbReference>
<comment type="cofactor">
    <cofactor evidence="2">
        <name>pyridoxal 5'-phosphate</name>
        <dbReference type="ChEBI" id="CHEBI:597326"/>
    </cofactor>
</comment>
<evidence type="ECO:0000256" key="5">
    <source>
        <dbReference type="ARBA" id="ARBA00022898"/>
    </source>
</evidence>
<gene>
    <name evidence="10" type="ORF">H8S11_03925</name>
</gene>
<proteinExistence type="inferred from homology"/>
<dbReference type="EMBL" id="JACOPO010000002">
    <property type="protein sequence ID" value="MBC5721963.1"/>
    <property type="molecule type" value="Genomic_DNA"/>
</dbReference>
<dbReference type="GO" id="GO:0005524">
    <property type="term" value="F:ATP binding"/>
    <property type="evidence" value="ECO:0007669"/>
    <property type="project" value="TreeGrafter"/>
</dbReference>
<dbReference type="Pfam" id="PF00291">
    <property type="entry name" value="PALP"/>
    <property type="match status" value="1"/>
</dbReference>
<comment type="similarity">
    <text evidence="3">Belongs to the serine/threonine dehydratase family.</text>
</comment>
<dbReference type="CDD" id="cd01562">
    <property type="entry name" value="Thr-dehyd"/>
    <property type="match status" value="1"/>
</dbReference>
<comment type="catalytic activity">
    <reaction evidence="1">
        <text>L-threonine = 2-oxobutanoate + NH4(+)</text>
        <dbReference type="Rhea" id="RHEA:22108"/>
        <dbReference type="ChEBI" id="CHEBI:16763"/>
        <dbReference type="ChEBI" id="CHEBI:28938"/>
        <dbReference type="ChEBI" id="CHEBI:57926"/>
        <dbReference type="EC" id="4.3.1.19"/>
    </reaction>
</comment>
<dbReference type="GO" id="GO:0004794">
    <property type="term" value="F:threonine deaminase activity"/>
    <property type="evidence" value="ECO:0007669"/>
    <property type="project" value="UniProtKB-EC"/>
</dbReference>
<evidence type="ECO:0000256" key="2">
    <source>
        <dbReference type="ARBA" id="ARBA00001933"/>
    </source>
</evidence>
<dbReference type="GO" id="GO:0030378">
    <property type="term" value="F:serine racemase activity"/>
    <property type="evidence" value="ECO:0007669"/>
    <property type="project" value="TreeGrafter"/>
</dbReference>
<dbReference type="PANTHER" id="PTHR43050">
    <property type="entry name" value="SERINE / THREONINE RACEMASE FAMILY MEMBER"/>
    <property type="match status" value="1"/>
</dbReference>
<name>A0A8J6J8Q6_9FIRM</name>
<evidence type="ECO:0000256" key="8">
    <source>
        <dbReference type="ARBA" id="ARBA00031427"/>
    </source>
</evidence>
<dbReference type="FunFam" id="3.40.50.1100:FF:000005">
    <property type="entry name" value="Threonine dehydratase catabolic"/>
    <property type="match status" value="1"/>
</dbReference>
<keyword evidence="5" id="KW-0663">Pyridoxal phosphate</keyword>
<dbReference type="RefSeq" id="WP_186852256.1">
    <property type="nucleotide sequence ID" value="NZ_JACOPO010000002.1"/>
</dbReference>
<evidence type="ECO:0000256" key="7">
    <source>
        <dbReference type="ARBA" id="ARBA00025527"/>
    </source>
</evidence>
<dbReference type="GO" id="GO:0003941">
    <property type="term" value="F:L-serine ammonia-lyase activity"/>
    <property type="evidence" value="ECO:0007669"/>
    <property type="project" value="TreeGrafter"/>
</dbReference>
<sequence>MTSSRRYIMLELKDVQDAYKRIRPYIIHTPLLRVPTLDEFIGCKVYLKPEMFQLTGSFKVRGATSRMTLLTDDERRNGVVTASSGNHAKAVAYAARKMGIKATVVMPEGPNPAKLAGIQKLGAEIRFKGTQTGERVALARQLVEEKGYTLIHSHADFYVLAGQGTIALEVLEDEPDMDVIVSPVGGGGLISGVSTAAKELKPSIRVFGVEPASAPRYAKSLADGKALTIETQYTIADGTRCNHADAGNLEIIRKRVDGLFNASEDRILAAMALCITEAKLVAEPSSVMGLAAAMDGQLSVNSTDKVCFILTGGNNDLSLLDRVIHR</sequence>
<evidence type="ECO:0000313" key="11">
    <source>
        <dbReference type="Proteomes" id="UP000628736"/>
    </source>
</evidence>
<dbReference type="GO" id="GO:0070179">
    <property type="term" value="P:D-serine biosynthetic process"/>
    <property type="evidence" value="ECO:0007669"/>
    <property type="project" value="TreeGrafter"/>
</dbReference>
<keyword evidence="11" id="KW-1185">Reference proteome</keyword>
<dbReference type="GO" id="GO:0000287">
    <property type="term" value="F:magnesium ion binding"/>
    <property type="evidence" value="ECO:0007669"/>
    <property type="project" value="TreeGrafter"/>
</dbReference>
<dbReference type="GO" id="GO:0018114">
    <property type="term" value="F:threonine racemase activity"/>
    <property type="evidence" value="ECO:0007669"/>
    <property type="project" value="TreeGrafter"/>
</dbReference>
<organism evidence="10 11">
    <name type="scientific">Flintibacter hominis</name>
    <dbReference type="NCBI Taxonomy" id="2763048"/>
    <lineage>
        <taxon>Bacteria</taxon>
        <taxon>Bacillati</taxon>
        <taxon>Bacillota</taxon>
        <taxon>Clostridia</taxon>
        <taxon>Eubacteriales</taxon>
        <taxon>Flintibacter</taxon>
    </lineage>
</organism>
<dbReference type="Gene3D" id="3.40.50.1100">
    <property type="match status" value="2"/>
</dbReference>
<dbReference type="InterPro" id="IPR036052">
    <property type="entry name" value="TrpB-like_PALP_sf"/>
</dbReference>
<dbReference type="PANTHER" id="PTHR43050:SF1">
    <property type="entry name" value="SERINE RACEMASE"/>
    <property type="match status" value="1"/>
</dbReference>
<keyword evidence="6" id="KW-0456">Lyase</keyword>
<reference evidence="10" key="1">
    <citation type="submission" date="2020-08" db="EMBL/GenBank/DDBJ databases">
        <title>Genome public.</title>
        <authorList>
            <person name="Liu C."/>
            <person name="Sun Q."/>
        </authorList>
    </citation>
    <scope>NUCLEOTIDE SEQUENCE</scope>
    <source>
        <strain evidence="10">NSJ-23</strain>
    </source>
</reference>
<evidence type="ECO:0000256" key="3">
    <source>
        <dbReference type="ARBA" id="ARBA00010869"/>
    </source>
</evidence>
<protein>
    <recommendedName>
        <fullName evidence="4">threonine ammonia-lyase</fullName>
        <ecNumber evidence="4">4.3.1.19</ecNumber>
    </recommendedName>
    <alternativeName>
        <fullName evidence="8">Threonine deaminase</fullName>
    </alternativeName>
</protein>
<evidence type="ECO:0000256" key="4">
    <source>
        <dbReference type="ARBA" id="ARBA00012096"/>
    </source>
</evidence>
<comment type="caution">
    <text evidence="10">The sequence shown here is derived from an EMBL/GenBank/DDBJ whole genome shotgun (WGS) entry which is preliminary data.</text>
</comment>
<evidence type="ECO:0000256" key="6">
    <source>
        <dbReference type="ARBA" id="ARBA00023239"/>
    </source>
</evidence>
<dbReference type="Proteomes" id="UP000628736">
    <property type="component" value="Unassembled WGS sequence"/>
</dbReference>
<evidence type="ECO:0000256" key="1">
    <source>
        <dbReference type="ARBA" id="ARBA00001274"/>
    </source>
</evidence>
<evidence type="ECO:0000259" key="9">
    <source>
        <dbReference type="Pfam" id="PF00291"/>
    </source>
</evidence>
<dbReference type="SUPFAM" id="SSF53686">
    <property type="entry name" value="Tryptophan synthase beta subunit-like PLP-dependent enzymes"/>
    <property type="match status" value="1"/>
</dbReference>
<dbReference type="GO" id="GO:0030170">
    <property type="term" value="F:pyridoxal phosphate binding"/>
    <property type="evidence" value="ECO:0007669"/>
    <property type="project" value="TreeGrafter"/>
</dbReference>
<accession>A0A8J6J8Q6</accession>
<dbReference type="EC" id="4.3.1.19" evidence="4"/>